<evidence type="ECO:0000313" key="1">
    <source>
        <dbReference type="EMBL" id="ELZ26984.1"/>
    </source>
</evidence>
<dbReference type="RefSeq" id="WP_006883399.1">
    <property type="nucleotide sequence ID" value="NZ_AOIU01000018.1"/>
</dbReference>
<dbReference type="AlphaFoldDB" id="M0CYM3"/>
<dbReference type="OrthoDB" id="386726at2157"/>
<dbReference type="STRING" id="797114.C475_08616"/>
<accession>M0CYM3</accession>
<reference evidence="1 2" key="1">
    <citation type="journal article" date="2014" name="PLoS Genet.">
        <title>Phylogenetically driven sequencing of extremely halophilic archaea reveals strategies for static and dynamic osmo-response.</title>
        <authorList>
            <person name="Becker E.A."/>
            <person name="Seitzer P.M."/>
            <person name="Tritt A."/>
            <person name="Larsen D."/>
            <person name="Krusor M."/>
            <person name="Yao A.I."/>
            <person name="Wu D."/>
            <person name="Madern D."/>
            <person name="Eisen J.A."/>
            <person name="Darling A.E."/>
            <person name="Facciotti M.T."/>
        </authorList>
    </citation>
    <scope>NUCLEOTIDE SEQUENCE [LARGE SCALE GENOMIC DNA]</scope>
    <source>
        <strain evidence="1 2">2-9-1</strain>
    </source>
</reference>
<dbReference type="Proteomes" id="UP000011626">
    <property type="component" value="Unassembled WGS sequence"/>
</dbReference>
<organism evidence="1 2">
    <name type="scientific">Halosimplex carlsbadense 2-9-1</name>
    <dbReference type="NCBI Taxonomy" id="797114"/>
    <lineage>
        <taxon>Archaea</taxon>
        <taxon>Methanobacteriati</taxon>
        <taxon>Methanobacteriota</taxon>
        <taxon>Stenosarchaea group</taxon>
        <taxon>Halobacteria</taxon>
        <taxon>Halobacteriales</taxon>
        <taxon>Haloarculaceae</taxon>
        <taxon>Halosimplex</taxon>
    </lineage>
</organism>
<evidence type="ECO:0000313" key="2">
    <source>
        <dbReference type="Proteomes" id="UP000011626"/>
    </source>
</evidence>
<dbReference type="EMBL" id="AOIU01000018">
    <property type="protein sequence ID" value="ELZ26984.1"/>
    <property type="molecule type" value="Genomic_DNA"/>
</dbReference>
<keyword evidence="2" id="KW-1185">Reference proteome</keyword>
<gene>
    <name evidence="1" type="ORF">C475_08616</name>
</gene>
<proteinExistence type="predicted"/>
<name>M0CYM3_9EURY</name>
<protein>
    <submittedName>
        <fullName evidence="1">Uncharacterized protein</fullName>
    </submittedName>
</protein>
<comment type="caution">
    <text evidence="1">The sequence shown here is derived from an EMBL/GenBank/DDBJ whole genome shotgun (WGS) entry which is preliminary data.</text>
</comment>
<sequence length="74" mass="8376">METEWIQDAFSDEIESADLDVSGEYKDLRLSIENKNYRREALVVQDAGTVETIGGDLGSRVDEITLIRTNRVTK</sequence>